<accession>A0A9X2BDH8</accession>
<organism evidence="1 2">
    <name type="scientific">Mucilaginibacter straminoryzae</name>
    <dbReference type="NCBI Taxonomy" id="2932774"/>
    <lineage>
        <taxon>Bacteria</taxon>
        <taxon>Pseudomonadati</taxon>
        <taxon>Bacteroidota</taxon>
        <taxon>Sphingobacteriia</taxon>
        <taxon>Sphingobacteriales</taxon>
        <taxon>Sphingobacteriaceae</taxon>
        <taxon>Mucilaginibacter</taxon>
    </lineage>
</organism>
<dbReference type="RefSeq" id="WP_245133353.1">
    <property type="nucleotide sequence ID" value="NZ_JALJEJ010000022.1"/>
</dbReference>
<dbReference type="AlphaFoldDB" id="A0A9X2BDH8"/>
<name>A0A9X2BDH8_9SPHI</name>
<protein>
    <submittedName>
        <fullName evidence="1">Uncharacterized protein</fullName>
    </submittedName>
</protein>
<dbReference type="Proteomes" id="UP001139450">
    <property type="component" value="Unassembled WGS sequence"/>
</dbReference>
<keyword evidence="2" id="KW-1185">Reference proteome</keyword>
<evidence type="ECO:0000313" key="1">
    <source>
        <dbReference type="EMBL" id="MCJ8212102.1"/>
    </source>
</evidence>
<sequence length="287" mass="33041">MQQRQYTEKTNCTIQTGKNGISMPAVPVFQYQSHQPVVQGYFTYKKEPFSPDQIEQIYNHIANVNVTVAEEFQQMANSDVNHGAISTWLKSKKIYTPINSMLEEANEDDNISVFSDFEKSDLERWKDLKGPKGSVKDTQFPIFSETRSFLETNKDSLKPEGLLELFDNLSKYNGYDQTTYGFARKMGDRENDEDRQFGSKLSILPLKYLSQTLTGKTDLDWHNEAKSKTNENHFEKGLGQQMEKNGQKLSDFEIMISRARCPHCKKDKQVNRFGKIYADGENDSCQC</sequence>
<evidence type="ECO:0000313" key="2">
    <source>
        <dbReference type="Proteomes" id="UP001139450"/>
    </source>
</evidence>
<gene>
    <name evidence="1" type="ORF">MUY27_20485</name>
</gene>
<dbReference type="EMBL" id="JALJEJ010000022">
    <property type="protein sequence ID" value="MCJ8212102.1"/>
    <property type="molecule type" value="Genomic_DNA"/>
</dbReference>
<comment type="caution">
    <text evidence="1">The sequence shown here is derived from an EMBL/GenBank/DDBJ whole genome shotgun (WGS) entry which is preliminary data.</text>
</comment>
<proteinExistence type="predicted"/>
<reference evidence="1" key="1">
    <citation type="submission" date="2022-04" db="EMBL/GenBank/DDBJ databases">
        <title>Mucilaginibacter sp. RS28 isolated from freshwater.</title>
        <authorList>
            <person name="Ko S.-R."/>
        </authorList>
    </citation>
    <scope>NUCLEOTIDE SEQUENCE</scope>
    <source>
        <strain evidence="1">RS28</strain>
    </source>
</reference>